<evidence type="ECO:0000313" key="2">
    <source>
        <dbReference type="EMBL" id="VTJ50814.1"/>
    </source>
</evidence>
<feature type="region of interest" description="Disordered" evidence="1">
    <location>
        <begin position="26"/>
        <end position="59"/>
    </location>
</feature>
<sequence>MYLDLSGTNSFTPYHYIFLAYGQSPGARGGAGRWDPSAEPREGGSAGRSRGGQEQLPLKDSDCFQDNKHWGRARSMTESLNCLNGFHVPVLYWLVSMRAVENTSEIGVSEVRPLIN</sequence>
<proteinExistence type="predicted"/>
<reference evidence="2" key="1">
    <citation type="submission" date="2019-04" db="EMBL/GenBank/DDBJ databases">
        <authorList>
            <person name="Alioto T."/>
            <person name="Alioto T."/>
        </authorList>
    </citation>
    <scope>NUCLEOTIDE SEQUENCE [LARGE SCALE GENOMIC DNA]</scope>
</reference>
<evidence type="ECO:0000256" key="1">
    <source>
        <dbReference type="SAM" id="MobiDB-lite"/>
    </source>
</evidence>
<name>A0A5E4A152_MARMO</name>
<dbReference type="Proteomes" id="UP000335636">
    <property type="component" value="Unassembled WGS sequence"/>
</dbReference>
<dbReference type="EMBL" id="CABDUW010000001">
    <property type="protein sequence ID" value="VTJ50814.1"/>
    <property type="molecule type" value="Genomic_DNA"/>
</dbReference>
<organism evidence="2 3">
    <name type="scientific">Marmota monax</name>
    <name type="common">Woodchuck</name>
    <dbReference type="NCBI Taxonomy" id="9995"/>
    <lineage>
        <taxon>Eukaryota</taxon>
        <taxon>Metazoa</taxon>
        <taxon>Chordata</taxon>
        <taxon>Craniata</taxon>
        <taxon>Vertebrata</taxon>
        <taxon>Euteleostomi</taxon>
        <taxon>Mammalia</taxon>
        <taxon>Eutheria</taxon>
        <taxon>Euarchontoglires</taxon>
        <taxon>Glires</taxon>
        <taxon>Rodentia</taxon>
        <taxon>Sciuromorpha</taxon>
        <taxon>Sciuridae</taxon>
        <taxon>Xerinae</taxon>
        <taxon>Marmotini</taxon>
        <taxon>Marmota</taxon>
    </lineage>
</organism>
<dbReference type="AlphaFoldDB" id="A0A5E4A152"/>
<evidence type="ECO:0000313" key="3">
    <source>
        <dbReference type="Proteomes" id="UP000335636"/>
    </source>
</evidence>
<accession>A0A5E4A152</accession>
<keyword evidence="3" id="KW-1185">Reference proteome</keyword>
<gene>
    <name evidence="2" type="ORF">MONAX_5E003188</name>
</gene>
<protein>
    <submittedName>
        <fullName evidence="2">Uncharacterized protein</fullName>
    </submittedName>
</protein>
<comment type="caution">
    <text evidence="2">The sequence shown here is derived from an EMBL/GenBank/DDBJ whole genome shotgun (WGS) entry which is preliminary data.</text>
</comment>